<proteinExistence type="predicted"/>
<accession>A0A1R4I009</accession>
<evidence type="ECO:0000313" key="2">
    <source>
        <dbReference type="EMBL" id="SJN12924.1"/>
    </source>
</evidence>
<keyword evidence="1" id="KW-1133">Transmembrane helix</keyword>
<sequence>MNSHSRHAYFHHSRLLFFVVALVSRIALYGNPFAPTIVVMLFTFRVH</sequence>
<protein>
    <submittedName>
        <fullName evidence="2">Uncharacterized protein</fullName>
    </submittedName>
</protein>
<evidence type="ECO:0000256" key="1">
    <source>
        <dbReference type="SAM" id="Phobius"/>
    </source>
</evidence>
<keyword evidence="1" id="KW-0812">Transmembrane</keyword>
<evidence type="ECO:0000313" key="3">
    <source>
        <dbReference type="Proteomes" id="UP000196331"/>
    </source>
</evidence>
<name>A0A1R4I009_9GAMM</name>
<dbReference type="EMBL" id="FUKM01000033">
    <property type="protein sequence ID" value="SJN12924.1"/>
    <property type="molecule type" value="Genomic_DNA"/>
</dbReference>
<comment type="caution">
    <text evidence="2">The sequence shown here is derived from an EMBL/GenBank/DDBJ whole genome shotgun (WGS) entry which is preliminary data.</text>
</comment>
<organism evidence="2 3">
    <name type="scientific">Halomonas citrativorans</name>
    <dbReference type="NCBI Taxonomy" id="2742612"/>
    <lineage>
        <taxon>Bacteria</taxon>
        <taxon>Pseudomonadati</taxon>
        <taxon>Pseudomonadota</taxon>
        <taxon>Gammaproteobacteria</taxon>
        <taxon>Oceanospirillales</taxon>
        <taxon>Halomonadaceae</taxon>
        <taxon>Halomonas</taxon>
    </lineage>
</organism>
<gene>
    <name evidence="2" type="ORF">CZ787_09205</name>
</gene>
<dbReference type="Proteomes" id="UP000196331">
    <property type="component" value="Unassembled WGS sequence"/>
</dbReference>
<feature type="transmembrane region" description="Helical" evidence="1">
    <location>
        <begin position="15"/>
        <end position="44"/>
    </location>
</feature>
<dbReference type="AlphaFoldDB" id="A0A1R4I009"/>
<reference evidence="2 3" key="1">
    <citation type="submission" date="2017-02" db="EMBL/GenBank/DDBJ databases">
        <authorList>
            <person name="Dridi B."/>
        </authorList>
    </citation>
    <scope>NUCLEOTIDE SEQUENCE [LARGE SCALE GENOMIC DNA]</scope>
    <source>
        <strain evidence="2 3">JB380</strain>
    </source>
</reference>
<keyword evidence="1" id="KW-0472">Membrane</keyword>